<proteinExistence type="predicted"/>
<comment type="caution">
    <text evidence="1">The sequence shown here is derived from an EMBL/GenBank/DDBJ whole genome shotgun (WGS) entry which is preliminary data.</text>
</comment>
<protein>
    <submittedName>
        <fullName evidence="1">Histidine phosphatase family protein</fullName>
        <ecNumber evidence="1">3.1.3.-</ecNumber>
    </submittedName>
</protein>
<evidence type="ECO:0000313" key="2">
    <source>
        <dbReference type="Proteomes" id="UP001595916"/>
    </source>
</evidence>
<reference evidence="2" key="1">
    <citation type="journal article" date="2019" name="Int. J. Syst. Evol. Microbiol.">
        <title>The Global Catalogue of Microorganisms (GCM) 10K type strain sequencing project: providing services to taxonomists for standard genome sequencing and annotation.</title>
        <authorList>
            <consortium name="The Broad Institute Genomics Platform"/>
            <consortium name="The Broad Institute Genome Sequencing Center for Infectious Disease"/>
            <person name="Wu L."/>
            <person name="Ma J."/>
        </authorList>
    </citation>
    <scope>NUCLEOTIDE SEQUENCE [LARGE SCALE GENOMIC DNA]</scope>
    <source>
        <strain evidence="2">CCUG 46385</strain>
    </source>
</reference>
<accession>A0ABV9QKZ4</accession>
<dbReference type="Gene3D" id="3.40.50.1240">
    <property type="entry name" value="Phosphoglycerate mutase-like"/>
    <property type="match status" value="1"/>
</dbReference>
<name>A0ABV9QKZ4_9FIRM</name>
<dbReference type="GO" id="GO:0016787">
    <property type="term" value="F:hydrolase activity"/>
    <property type="evidence" value="ECO:0007669"/>
    <property type="project" value="UniProtKB-KW"/>
</dbReference>
<keyword evidence="2" id="KW-1185">Reference proteome</keyword>
<dbReference type="SMART" id="SM00855">
    <property type="entry name" value="PGAM"/>
    <property type="match status" value="1"/>
</dbReference>
<gene>
    <name evidence="1" type="ORF">ACFO4R_03000</name>
</gene>
<dbReference type="Pfam" id="PF00300">
    <property type="entry name" value="His_Phos_1"/>
    <property type="match status" value="1"/>
</dbReference>
<dbReference type="PANTHER" id="PTHR48100">
    <property type="entry name" value="BROAD-SPECIFICITY PHOSPHATASE YOR283W-RELATED"/>
    <property type="match status" value="1"/>
</dbReference>
<evidence type="ECO:0000313" key="1">
    <source>
        <dbReference type="EMBL" id="MFC4804041.1"/>
    </source>
</evidence>
<dbReference type="SUPFAM" id="SSF53254">
    <property type="entry name" value="Phosphoglycerate mutase-like"/>
    <property type="match status" value="1"/>
</dbReference>
<dbReference type="EC" id="3.1.3.-" evidence="1"/>
<keyword evidence="1" id="KW-0378">Hydrolase</keyword>
<dbReference type="InterPro" id="IPR013078">
    <property type="entry name" value="His_Pase_superF_clade-1"/>
</dbReference>
<dbReference type="InterPro" id="IPR029033">
    <property type="entry name" value="His_PPase_superfam"/>
</dbReference>
<dbReference type="PANTHER" id="PTHR48100:SF1">
    <property type="entry name" value="HISTIDINE PHOSPHATASE FAMILY PROTEIN-RELATED"/>
    <property type="match status" value="1"/>
</dbReference>
<sequence>MDLYLIRHAETDANRKGLFLGRTESPLLPESRKSLEELRCKFEAISLDKIFSSPRKRAIDTAKVLNKEIETLKALEEMDFGLFEGLTYTQIEERYPKETKKMMSQAGTYTFPGGESEEGFSRRVKAGLEEVVYISQQKGYEAIALVSHAGVLRLILSQLLAGDDHLRWNFRVDNAKVSKLSCRDGFCVLEYLNG</sequence>
<dbReference type="RefSeq" id="WP_379787526.1">
    <property type="nucleotide sequence ID" value="NZ_JBHSHL010000009.1"/>
</dbReference>
<dbReference type="Proteomes" id="UP001595916">
    <property type="component" value="Unassembled WGS sequence"/>
</dbReference>
<organism evidence="1 2">
    <name type="scientific">Filifactor villosus</name>
    <dbReference type="NCBI Taxonomy" id="29374"/>
    <lineage>
        <taxon>Bacteria</taxon>
        <taxon>Bacillati</taxon>
        <taxon>Bacillota</taxon>
        <taxon>Clostridia</taxon>
        <taxon>Peptostreptococcales</taxon>
        <taxon>Filifactoraceae</taxon>
        <taxon>Filifactor</taxon>
    </lineage>
</organism>
<dbReference type="CDD" id="cd07067">
    <property type="entry name" value="HP_PGM_like"/>
    <property type="match status" value="1"/>
</dbReference>
<dbReference type="EMBL" id="JBHSHL010000009">
    <property type="protein sequence ID" value="MFC4804041.1"/>
    <property type="molecule type" value="Genomic_DNA"/>
</dbReference>
<dbReference type="InterPro" id="IPR050275">
    <property type="entry name" value="PGM_Phosphatase"/>
</dbReference>